<organism evidence="1 2">
    <name type="scientific">Streptomyces armeniacus</name>
    <dbReference type="NCBI Taxonomy" id="83291"/>
    <lineage>
        <taxon>Bacteria</taxon>
        <taxon>Bacillati</taxon>
        <taxon>Actinomycetota</taxon>
        <taxon>Actinomycetes</taxon>
        <taxon>Kitasatosporales</taxon>
        <taxon>Streptomycetaceae</taxon>
        <taxon>Streptomyces</taxon>
    </lineage>
</organism>
<dbReference type="SUPFAM" id="SSF50370">
    <property type="entry name" value="Ricin B-like lectins"/>
    <property type="match status" value="1"/>
</dbReference>
<reference evidence="1 2" key="1">
    <citation type="submission" date="2018-07" db="EMBL/GenBank/DDBJ databases">
        <title>Draft genome of the type strain Streptomyces armeniacus ATCC 15676.</title>
        <authorList>
            <person name="Labana P."/>
            <person name="Gosse J.T."/>
            <person name="Boddy C.N."/>
        </authorList>
    </citation>
    <scope>NUCLEOTIDE SEQUENCE [LARGE SCALE GENOMIC DNA]</scope>
    <source>
        <strain evidence="1 2">ATCC 15676</strain>
    </source>
</reference>
<dbReference type="AlphaFoldDB" id="A0A345Y0U9"/>
<keyword evidence="2" id="KW-1185">Reference proteome</keyword>
<dbReference type="CDD" id="cd00161">
    <property type="entry name" value="beta-trefoil_Ricin-like"/>
    <property type="match status" value="1"/>
</dbReference>
<dbReference type="Gene3D" id="2.80.10.50">
    <property type="match status" value="1"/>
</dbReference>
<evidence type="ECO:0000313" key="2">
    <source>
        <dbReference type="Proteomes" id="UP000254425"/>
    </source>
</evidence>
<accession>A0A345Y0U9</accession>
<dbReference type="KEGG" id="sarm:DVA86_21020"/>
<dbReference type="PROSITE" id="PS50231">
    <property type="entry name" value="RICIN_B_LECTIN"/>
    <property type="match status" value="1"/>
</dbReference>
<protein>
    <submittedName>
        <fullName evidence="1">Uncharacterized protein</fullName>
    </submittedName>
</protein>
<evidence type="ECO:0000313" key="1">
    <source>
        <dbReference type="EMBL" id="AXK37515.1"/>
    </source>
</evidence>
<sequence>MVNRMDGSRLALLSDSTAENAQAITLRDPAYNYKTERWETDFARDGAGNWYGTIRNQAANKCLQPADSAPQRRGTIVVKACDGSDAQKWLATPDDGGGTSWWQYRPKTAEDLAMTLNRYQGSGAWDTLYLDTAYKYPSTDRLWKFEPNS</sequence>
<name>A0A345Y0U9_9ACTN</name>
<dbReference type="Proteomes" id="UP000254425">
    <property type="component" value="Chromosome"/>
</dbReference>
<proteinExistence type="predicted"/>
<dbReference type="EMBL" id="CP031320">
    <property type="protein sequence ID" value="AXK37515.1"/>
    <property type="molecule type" value="Genomic_DNA"/>
</dbReference>
<dbReference type="InterPro" id="IPR035992">
    <property type="entry name" value="Ricin_B-like_lectins"/>
</dbReference>
<gene>
    <name evidence="1" type="ORF">DVA86_21020</name>
</gene>